<name>A0A0V0Q9J5_PSEPJ</name>
<reference evidence="1 2" key="1">
    <citation type="journal article" date="2015" name="Sci. Rep.">
        <title>Genome of the facultative scuticociliatosis pathogen Pseudocohnilembus persalinus provides insight into its virulence through horizontal gene transfer.</title>
        <authorList>
            <person name="Xiong J."/>
            <person name="Wang G."/>
            <person name="Cheng J."/>
            <person name="Tian M."/>
            <person name="Pan X."/>
            <person name="Warren A."/>
            <person name="Jiang C."/>
            <person name="Yuan D."/>
            <person name="Miao W."/>
        </authorList>
    </citation>
    <scope>NUCLEOTIDE SEQUENCE [LARGE SCALE GENOMIC DNA]</scope>
    <source>
        <strain evidence="1">36N120E</strain>
    </source>
</reference>
<dbReference type="AlphaFoldDB" id="A0A0V0Q9J5"/>
<proteinExistence type="predicted"/>
<protein>
    <submittedName>
        <fullName evidence="1">Uncharacterized protein</fullName>
    </submittedName>
</protein>
<dbReference type="InParanoid" id="A0A0V0Q9J5"/>
<organism evidence="1 2">
    <name type="scientific">Pseudocohnilembus persalinus</name>
    <name type="common">Ciliate</name>
    <dbReference type="NCBI Taxonomy" id="266149"/>
    <lineage>
        <taxon>Eukaryota</taxon>
        <taxon>Sar</taxon>
        <taxon>Alveolata</taxon>
        <taxon>Ciliophora</taxon>
        <taxon>Intramacronucleata</taxon>
        <taxon>Oligohymenophorea</taxon>
        <taxon>Scuticociliatia</taxon>
        <taxon>Philasterida</taxon>
        <taxon>Pseudocohnilembidae</taxon>
        <taxon>Pseudocohnilembus</taxon>
    </lineage>
</organism>
<dbReference type="EMBL" id="LDAU01000225">
    <property type="protein sequence ID" value="KRW98899.1"/>
    <property type="molecule type" value="Genomic_DNA"/>
</dbReference>
<gene>
    <name evidence="1" type="ORF">PPERSA_09424</name>
</gene>
<evidence type="ECO:0000313" key="1">
    <source>
        <dbReference type="EMBL" id="KRW98899.1"/>
    </source>
</evidence>
<sequence>MGHCGSKDKNQQQDVEENIVHEDLSNLTRPHASSYISDYQINQDDKAYQKRKIIFDKQQNIYSTTPGGDIGENTKQNQAKRNSEIIILQKQQSQIQNIQDIQQVLQDQEYYGIQNTDTKETDLQIQQIHQEHQQEQIYNQQQQDSLSEKQNYCQNINKNNKCTDRIQLGENELSLQKRTSALFNIDNQNKLQINQDNEINIHMQDRSRSIQDINDIRSQRLLFKQEGDNF</sequence>
<keyword evidence="2" id="KW-1185">Reference proteome</keyword>
<evidence type="ECO:0000313" key="2">
    <source>
        <dbReference type="Proteomes" id="UP000054937"/>
    </source>
</evidence>
<dbReference type="Proteomes" id="UP000054937">
    <property type="component" value="Unassembled WGS sequence"/>
</dbReference>
<comment type="caution">
    <text evidence="1">The sequence shown here is derived from an EMBL/GenBank/DDBJ whole genome shotgun (WGS) entry which is preliminary data.</text>
</comment>
<accession>A0A0V0Q9J5</accession>